<name>A0A1M4TEW4_9ACTN</name>
<dbReference type="Proteomes" id="UP000184295">
    <property type="component" value="Unassembled WGS sequence"/>
</dbReference>
<dbReference type="AlphaFoldDB" id="A0A1M4TEW4"/>
<accession>A0A1M4TEW4</accession>
<reference evidence="2" key="1">
    <citation type="submission" date="2016-11" db="EMBL/GenBank/DDBJ databases">
        <authorList>
            <person name="Varghese N."/>
            <person name="Submissions S."/>
        </authorList>
    </citation>
    <scope>NUCLEOTIDE SEQUENCE [LARGE SCALE GENOMIC DNA]</scope>
    <source>
        <strain evidence="2">DSM 19514</strain>
    </source>
</reference>
<keyword evidence="2" id="KW-1185">Reference proteome</keyword>
<gene>
    <name evidence="1" type="ORF">SAMN02745225_00585</name>
</gene>
<protein>
    <submittedName>
        <fullName evidence="1">Uncharacterized protein</fullName>
    </submittedName>
</protein>
<dbReference type="EMBL" id="FQUL01000005">
    <property type="protein sequence ID" value="SHE42996.1"/>
    <property type="molecule type" value="Genomic_DNA"/>
</dbReference>
<sequence length="97" mass="10674">MEVLLHNAQTLVCPNGVGIVKVFFRYLEKNDIDPNESSICLDGVGILGKNKPFLLKIQGEVPVHLVSINNLSYLESSLGLCLMRTSFGDVRGLWLAT</sequence>
<organism evidence="1 2">
    <name type="scientific">Ferrithrix thermotolerans DSM 19514</name>
    <dbReference type="NCBI Taxonomy" id="1121881"/>
    <lineage>
        <taxon>Bacteria</taxon>
        <taxon>Bacillati</taxon>
        <taxon>Actinomycetota</taxon>
        <taxon>Acidimicrobiia</taxon>
        <taxon>Acidimicrobiales</taxon>
        <taxon>Acidimicrobiaceae</taxon>
        <taxon>Ferrithrix</taxon>
    </lineage>
</organism>
<evidence type="ECO:0000313" key="2">
    <source>
        <dbReference type="Proteomes" id="UP000184295"/>
    </source>
</evidence>
<proteinExistence type="predicted"/>
<evidence type="ECO:0000313" key="1">
    <source>
        <dbReference type="EMBL" id="SHE42996.1"/>
    </source>
</evidence>